<dbReference type="PROSITE" id="PS00678">
    <property type="entry name" value="WD_REPEATS_1"/>
    <property type="match status" value="3"/>
</dbReference>
<keyword evidence="5" id="KW-1185">Reference proteome</keyword>
<dbReference type="Proteomes" id="UP000692954">
    <property type="component" value="Unassembled WGS sequence"/>
</dbReference>
<dbReference type="Pfam" id="PF00400">
    <property type="entry name" value="WD40"/>
    <property type="match status" value="5"/>
</dbReference>
<comment type="caution">
    <text evidence="4">The sequence shown here is derived from an EMBL/GenBank/DDBJ whole genome shotgun (WGS) entry which is preliminary data.</text>
</comment>
<feature type="repeat" description="WD" evidence="3">
    <location>
        <begin position="366"/>
        <end position="407"/>
    </location>
</feature>
<dbReference type="EMBL" id="CAJJDN010000242">
    <property type="protein sequence ID" value="CAD8129745.1"/>
    <property type="molecule type" value="Genomic_DNA"/>
</dbReference>
<feature type="repeat" description="WD" evidence="3">
    <location>
        <begin position="324"/>
        <end position="365"/>
    </location>
</feature>
<evidence type="ECO:0000313" key="4">
    <source>
        <dbReference type="EMBL" id="CAD8129745.1"/>
    </source>
</evidence>
<dbReference type="GO" id="GO:1990234">
    <property type="term" value="C:transferase complex"/>
    <property type="evidence" value="ECO:0007669"/>
    <property type="project" value="UniProtKB-ARBA"/>
</dbReference>
<evidence type="ECO:0000313" key="5">
    <source>
        <dbReference type="Proteomes" id="UP000692954"/>
    </source>
</evidence>
<accession>A0A8S1RS17</accession>
<dbReference type="CDD" id="cd00200">
    <property type="entry name" value="WD40"/>
    <property type="match status" value="1"/>
</dbReference>
<name>A0A8S1RS17_9CILI</name>
<evidence type="ECO:0008006" key="6">
    <source>
        <dbReference type="Google" id="ProtNLM"/>
    </source>
</evidence>
<evidence type="ECO:0000256" key="1">
    <source>
        <dbReference type="ARBA" id="ARBA00022574"/>
    </source>
</evidence>
<dbReference type="InterPro" id="IPR019775">
    <property type="entry name" value="WD40_repeat_CS"/>
</dbReference>
<proteinExistence type="predicted"/>
<gene>
    <name evidence="4" type="ORF">PSON_ATCC_30995.1.T2420003</name>
</gene>
<protein>
    <recommendedName>
        <fullName evidence="6">WD-40 repeat protein</fullName>
    </recommendedName>
</protein>
<dbReference type="SMART" id="SM00320">
    <property type="entry name" value="WD40"/>
    <property type="match status" value="5"/>
</dbReference>
<feature type="repeat" description="WD" evidence="3">
    <location>
        <begin position="408"/>
        <end position="449"/>
    </location>
</feature>
<organism evidence="4 5">
    <name type="scientific">Paramecium sonneborni</name>
    <dbReference type="NCBI Taxonomy" id="65129"/>
    <lineage>
        <taxon>Eukaryota</taxon>
        <taxon>Sar</taxon>
        <taxon>Alveolata</taxon>
        <taxon>Ciliophora</taxon>
        <taxon>Intramacronucleata</taxon>
        <taxon>Oligohymenophorea</taxon>
        <taxon>Peniculida</taxon>
        <taxon>Parameciidae</taxon>
        <taxon>Paramecium</taxon>
    </lineage>
</organism>
<keyword evidence="1 3" id="KW-0853">WD repeat</keyword>
<evidence type="ECO:0000256" key="2">
    <source>
        <dbReference type="ARBA" id="ARBA00022737"/>
    </source>
</evidence>
<evidence type="ECO:0000256" key="3">
    <source>
        <dbReference type="PROSITE-ProRule" id="PRU00221"/>
    </source>
</evidence>
<keyword evidence="2" id="KW-0677">Repeat</keyword>
<dbReference type="OrthoDB" id="540662at2759"/>
<dbReference type="AlphaFoldDB" id="A0A8S1RS17"/>
<dbReference type="PROSITE" id="PS50082">
    <property type="entry name" value="WD_REPEATS_2"/>
    <property type="match status" value="4"/>
</dbReference>
<reference evidence="4" key="1">
    <citation type="submission" date="2021-01" db="EMBL/GenBank/DDBJ databases">
        <authorList>
            <consortium name="Genoscope - CEA"/>
            <person name="William W."/>
        </authorList>
    </citation>
    <scope>NUCLEOTIDE SEQUENCE</scope>
</reference>
<dbReference type="PANTHER" id="PTHR22847:SF637">
    <property type="entry name" value="WD REPEAT DOMAIN 5B"/>
    <property type="match status" value="1"/>
</dbReference>
<sequence length="489" mass="55625">MQSFQVEILKDNTKILKRFKRNKEIINGQLNFKIDLILGIYDLYLKFNIKVIEIHQLCQKIMNNSKNQQETLFDIVSNVLQVNKDIHSIIKLKNTSIADEGYKFEVFGKDIKIILNTLQNIKDNDINLKDFSSEQYLELKKDIMSNIEKNKNIRIKFTSLIDLLVELKADLSNQSWEYIRIRNTSLIGGTFVRCNLSGSQLDNVDINGNNFNGAQLLNCLWNNIKIIELNKLDGHRDYVLSVCISPDGKISASDGGDWDKNKKADNSIRLQDFKTGQLKAKLDGHTNTVCSVCFFPEGYILASGNDDKSIRLWNVYTGQQKTRLDGHKSTVYSVCFSPDGNTLASGSSNKSIHLWDIKTGQQKSKLNGHTIDVNLVCFSPNGNTLASGSKDSSIRLWDTKKEQQISKLDGHTDQVRSVCFSPDGNYLASGSFDNSLRLWDFKKEQSIERTDKRQKDTLAQFITPQFAKMPLQKGPTLIQSCEYHSHHCF</sequence>
<dbReference type="InterPro" id="IPR001680">
    <property type="entry name" value="WD40_rpt"/>
</dbReference>
<dbReference type="PROSITE" id="PS50294">
    <property type="entry name" value="WD_REPEATS_REGION"/>
    <property type="match status" value="4"/>
</dbReference>
<feature type="repeat" description="WD" evidence="3">
    <location>
        <begin position="282"/>
        <end position="323"/>
    </location>
</feature>
<dbReference type="PANTHER" id="PTHR22847">
    <property type="entry name" value="WD40 REPEAT PROTEIN"/>
    <property type="match status" value="1"/>
</dbReference>